<dbReference type="EC" id="3.1.-.-" evidence="8"/>
<dbReference type="InterPro" id="IPR022907">
    <property type="entry name" value="VapC_family"/>
</dbReference>
<dbReference type="EMBL" id="NHRY01000168">
    <property type="protein sequence ID" value="PPQ32398.1"/>
    <property type="molecule type" value="Genomic_DNA"/>
</dbReference>
<dbReference type="Proteomes" id="UP000239724">
    <property type="component" value="Unassembled WGS sequence"/>
</dbReference>
<evidence type="ECO:0000313" key="11">
    <source>
        <dbReference type="Proteomes" id="UP000239724"/>
    </source>
</evidence>
<keyword evidence="3 8" id="KW-0540">Nuclease</keyword>
<dbReference type="PANTHER" id="PTHR33653:SF1">
    <property type="entry name" value="RIBONUCLEASE VAPC2"/>
    <property type="match status" value="1"/>
</dbReference>
<evidence type="ECO:0000313" key="10">
    <source>
        <dbReference type="EMBL" id="PPQ32398.1"/>
    </source>
</evidence>
<feature type="domain" description="PIN" evidence="9">
    <location>
        <begin position="6"/>
        <end position="127"/>
    </location>
</feature>
<dbReference type="InterPro" id="IPR050556">
    <property type="entry name" value="Type_II_TA_system_RNase"/>
</dbReference>
<dbReference type="RefSeq" id="WP_104519789.1">
    <property type="nucleotide sequence ID" value="NZ_NHRY01000168.1"/>
</dbReference>
<evidence type="ECO:0000256" key="5">
    <source>
        <dbReference type="ARBA" id="ARBA00022801"/>
    </source>
</evidence>
<dbReference type="SUPFAM" id="SSF88723">
    <property type="entry name" value="PIN domain-like"/>
    <property type="match status" value="1"/>
</dbReference>
<dbReference type="InterPro" id="IPR029060">
    <property type="entry name" value="PIN-like_dom_sf"/>
</dbReference>
<comment type="function">
    <text evidence="8">Toxic component of a toxin-antitoxin (TA) system. An RNase.</text>
</comment>
<evidence type="ECO:0000256" key="2">
    <source>
        <dbReference type="ARBA" id="ARBA00022649"/>
    </source>
</evidence>
<gene>
    <name evidence="8" type="primary">vapC</name>
    <name evidence="10" type="ORF">CCS01_15760</name>
</gene>
<dbReference type="AlphaFoldDB" id="A0A2S6NCR9"/>
<dbReference type="Gene3D" id="3.40.50.1010">
    <property type="entry name" value="5'-nuclease"/>
    <property type="match status" value="1"/>
</dbReference>
<keyword evidence="5 8" id="KW-0378">Hydrolase</keyword>
<dbReference type="InterPro" id="IPR002716">
    <property type="entry name" value="PIN_dom"/>
</dbReference>
<dbReference type="CDD" id="cd09881">
    <property type="entry name" value="PIN_VapC4-5_FitB-like"/>
    <property type="match status" value="1"/>
</dbReference>
<keyword evidence="8" id="KW-0800">Toxin</keyword>
<keyword evidence="4 8" id="KW-0479">Metal-binding</keyword>
<comment type="caution">
    <text evidence="10">The sequence shown here is derived from an EMBL/GenBank/DDBJ whole genome shotgun (WGS) entry which is preliminary data.</text>
</comment>
<accession>A0A2S6NCR9</accession>
<proteinExistence type="inferred from homology"/>
<reference evidence="10 11" key="1">
    <citation type="journal article" date="2018" name="Arch. Microbiol.">
        <title>New insights into the metabolic potential of the phototrophic purple bacterium Rhodopila globiformis DSM 161(T) from its draft genome sequence and evidence for a vanadium-dependent nitrogenase.</title>
        <authorList>
            <person name="Imhoff J.F."/>
            <person name="Rahn T."/>
            <person name="Kunzel S."/>
            <person name="Neulinger S.C."/>
        </authorList>
    </citation>
    <scope>NUCLEOTIDE SEQUENCE [LARGE SCALE GENOMIC DNA]</scope>
    <source>
        <strain evidence="10 11">DSM 161</strain>
    </source>
</reference>
<evidence type="ECO:0000256" key="8">
    <source>
        <dbReference type="HAMAP-Rule" id="MF_00265"/>
    </source>
</evidence>
<dbReference type="OrthoDB" id="9796690at2"/>
<evidence type="ECO:0000256" key="3">
    <source>
        <dbReference type="ARBA" id="ARBA00022722"/>
    </source>
</evidence>
<feature type="binding site" evidence="8">
    <location>
        <position position="9"/>
    </location>
    <ligand>
        <name>Mg(2+)</name>
        <dbReference type="ChEBI" id="CHEBI:18420"/>
    </ligand>
</feature>
<sequence length="140" mass="15204">MTVALYLLDTDTASFVIKGRSPEVEARLAEIPPDRICVSAVTRAELMYGLKRIAPSHPLQVAVPAFLKIVQVRAWDADAADVYAEIRHQLTSTGQPIGDMDMMIAAHAIAIGAVLVTNNTRHFGRIAAPLVLMNWREGAA</sequence>
<evidence type="ECO:0000256" key="4">
    <source>
        <dbReference type="ARBA" id="ARBA00022723"/>
    </source>
</evidence>
<evidence type="ECO:0000259" key="9">
    <source>
        <dbReference type="Pfam" id="PF01850"/>
    </source>
</evidence>
<feature type="binding site" evidence="8">
    <location>
        <position position="101"/>
    </location>
    <ligand>
        <name>Mg(2+)</name>
        <dbReference type="ChEBI" id="CHEBI:18420"/>
    </ligand>
</feature>
<dbReference type="GO" id="GO:0090729">
    <property type="term" value="F:toxin activity"/>
    <property type="evidence" value="ECO:0007669"/>
    <property type="project" value="UniProtKB-KW"/>
</dbReference>
<dbReference type="Pfam" id="PF01850">
    <property type="entry name" value="PIN"/>
    <property type="match status" value="1"/>
</dbReference>
<evidence type="ECO:0000256" key="6">
    <source>
        <dbReference type="ARBA" id="ARBA00022842"/>
    </source>
</evidence>
<comment type="cofactor">
    <cofactor evidence="1 8">
        <name>Mg(2+)</name>
        <dbReference type="ChEBI" id="CHEBI:18420"/>
    </cofactor>
</comment>
<name>A0A2S6NCR9_RHOGL</name>
<evidence type="ECO:0000256" key="1">
    <source>
        <dbReference type="ARBA" id="ARBA00001946"/>
    </source>
</evidence>
<dbReference type="GO" id="GO:0000287">
    <property type="term" value="F:magnesium ion binding"/>
    <property type="evidence" value="ECO:0007669"/>
    <property type="project" value="UniProtKB-UniRule"/>
</dbReference>
<comment type="similarity">
    <text evidence="7 8">Belongs to the PINc/VapC protein family.</text>
</comment>
<dbReference type="GO" id="GO:0016787">
    <property type="term" value="F:hydrolase activity"/>
    <property type="evidence" value="ECO:0007669"/>
    <property type="project" value="UniProtKB-KW"/>
</dbReference>
<evidence type="ECO:0000256" key="7">
    <source>
        <dbReference type="ARBA" id="ARBA00038093"/>
    </source>
</evidence>
<dbReference type="GO" id="GO:0004540">
    <property type="term" value="F:RNA nuclease activity"/>
    <property type="evidence" value="ECO:0007669"/>
    <property type="project" value="InterPro"/>
</dbReference>
<keyword evidence="2 8" id="KW-1277">Toxin-antitoxin system</keyword>
<keyword evidence="11" id="KW-1185">Reference proteome</keyword>
<dbReference type="HAMAP" id="MF_00265">
    <property type="entry name" value="VapC_Nob1"/>
    <property type="match status" value="1"/>
</dbReference>
<dbReference type="PANTHER" id="PTHR33653">
    <property type="entry name" value="RIBONUCLEASE VAPC2"/>
    <property type="match status" value="1"/>
</dbReference>
<keyword evidence="6 8" id="KW-0460">Magnesium</keyword>
<organism evidence="10 11">
    <name type="scientific">Rhodopila globiformis</name>
    <name type="common">Rhodopseudomonas globiformis</name>
    <dbReference type="NCBI Taxonomy" id="1071"/>
    <lineage>
        <taxon>Bacteria</taxon>
        <taxon>Pseudomonadati</taxon>
        <taxon>Pseudomonadota</taxon>
        <taxon>Alphaproteobacteria</taxon>
        <taxon>Acetobacterales</taxon>
        <taxon>Acetobacteraceae</taxon>
        <taxon>Rhodopila</taxon>
    </lineage>
</organism>
<protein>
    <recommendedName>
        <fullName evidence="8">Ribonuclease VapC</fullName>
        <shortName evidence="8">RNase VapC</shortName>
        <ecNumber evidence="8">3.1.-.-</ecNumber>
    </recommendedName>
    <alternativeName>
        <fullName evidence="8">Toxin VapC</fullName>
    </alternativeName>
</protein>